<accession>A0ABT0S7N4</accession>
<organism evidence="1 2">
    <name type="scientific">Sphingomonas brevis</name>
    <dbReference type="NCBI Taxonomy" id="2908206"/>
    <lineage>
        <taxon>Bacteria</taxon>
        <taxon>Pseudomonadati</taxon>
        <taxon>Pseudomonadota</taxon>
        <taxon>Alphaproteobacteria</taxon>
        <taxon>Sphingomonadales</taxon>
        <taxon>Sphingomonadaceae</taxon>
        <taxon>Sphingomonas</taxon>
    </lineage>
</organism>
<protein>
    <submittedName>
        <fullName evidence="1">Selenium-binding family protein</fullName>
    </submittedName>
</protein>
<dbReference type="SUPFAM" id="SSF50969">
    <property type="entry name" value="YVTN repeat-like/Quinoprotein amine dehydrogenase"/>
    <property type="match status" value="1"/>
</dbReference>
<dbReference type="Proteomes" id="UP001165383">
    <property type="component" value="Unassembled WGS sequence"/>
</dbReference>
<dbReference type="EMBL" id="JAMGBB010000001">
    <property type="protein sequence ID" value="MCL6740144.1"/>
    <property type="molecule type" value="Genomic_DNA"/>
</dbReference>
<reference evidence="1" key="1">
    <citation type="submission" date="2022-05" db="EMBL/GenBank/DDBJ databases">
        <authorList>
            <person name="Jo J.-H."/>
            <person name="Im W.-T."/>
        </authorList>
    </citation>
    <scope>NUCLEOTIDE SEQUENCE</scope>
    <source>
        <strain evidence="1">RB56-2</strain>
    </source>
</reference>
<evidence type="ECO:0000313" key="1">
    <source>
        <dbReference type="EMBL" id="MCL6740144.1"/>
    </source>
</evidence>
<proteinExistence type="predicted"/>
<gene>
    <name evidence="1" type="ORF">LZ518_03200</name>
</gene>
<comment type="caution">
    <text evidence="1">The sequence shown here is derived from an EMBL/GenBank/DDBJ whole genome shotgun (WGS) entry which is preliminary data.</text>
</comment>
<dbReference type="RefSeq" id="WP_249914594.1">
    <property type="nucleotide sequence ID" value="NZ_JAMGBB010000001.1"/>
</dbReference>
<name>A0ABT0S7N4_9SPHN</name>
<keyword evidence="2" id="KW-1185">Reference proteome</keyword>
<dbReference type="InterPro" id="IPR011044">
    <property type="entry name" value="Quino_amine_DH_bsu"/>
</dbReference>
<evidence type="ECO:0000313" key="2">
    <source>
        <dbReference type="Proteomes" id="UP001165383"/>
    </source>
</evidence>
<sequence>MFRVIQGVGTNRGETGAMLRGLIGITATLLAMAAAPAQTARNSGHYLFVWTGDQAKQANDFLIVIDADPVSPTYGKLLTGLATDQKSVRIHHTEYEMPASGMLFANDHGANRTFIFDLRKPLEPRIAASFENMDRFSMPHSFLRLPNGHVLASFQFAAHGDHMTMSGKTGGLVEIDDSGKVVRSVSNADPALADEGLLPYSLAVLPKIDRVIVTNSPMGDDYLLSSNSYQLFRLSDLKLLGTYRLDPGPTLNGHIAPEEARIGPDGAAYVQTLSCGIQRVTGMDGPSPSARMVHKFPGDFCGVPTIVGHYLVQSVPSIHGYIVLDISDGAKAREVSRLVINDKYDPHWTGWDAKAKRLVVTSGKSGDRMYLLKLDGTTGALTIDETFRDIDGQVGFSFAKRTWPTGWTGEGSPHGAVFSR</sequence>